<accession>A0A2H0R5V1</accession>
<sequence length="119" mass="13084">MLNMVSFIVRILGNSLALYAATYLVSGFIIDGGIKEFLLAGILLGILNFSIKPVLKAISTPLIILTLGLWTIVINALMLWTVDYVFDFVLIQDIITLVWAVIVISVINIFISTTAKIIN</sequence>
<dbReference type="EMBL" id="PCXP01000024">
    <property type="protein sequence ID" value="PIR41716.1"/>
    <property type="molecule type" value="Genomic_DNA"/>
</dbReference>
<name>A0A2H0R5V1_9BACT</name>
<evidence type="ECO:0008006" key="4">
    <source>
        <dbReference type="Google" id="ProtNLM"/>
    </source>
</evidence>
<feature type="transmembrane region" description="Helical" evidence="1">
    <location>
        <begin position="36"/>
        <end position="55"/>
    </location>
</feature>
<keyword evidence="1" id="KW-0812">Transmembrane</keyword>
<reference evidence="2 3" key="1">
    <citation type="submission" date="2017-09" db="EMBL/GenBank/DDBJ databases">
        <title>Depth-based differentiation of microbial function through sediment-hosted aquifers and enrichment of novel symbionts in the deep terrestrial subsurface.</title>
        <authorList>
            <person name="Probst A.J."/>
            <person name="Ladd B."/>
            <person name="Jarett J.K."/>
            <person name="Geller-Mcgrath D.E."/>
            <person name="Sieber C.M."/>
            <person name="Emerson J.B."/>
            <person name="Anantharaman K."/>
            <person name="Thomas B.C."/>
            <person name="Malmstrom R."/>
            <person name="Stieglmeier M."/>
            <person name="Klingl A."/>
            <person name="Woyke T."/>
            <person name="Ryan C.M."/>
            <person name="Banfield J.F."/>
        </authorList>
    </citation>
    <scope>NUCLEOTIDE SEQUENCE [LARGE SCALE GENOMIC DNA]</scope>
    <source>
        <strain evidence="2">CG10_big_fil_rev_8_21_14_0_10_37_15</strain>
    </source>
</reference>
<evidence type="ECO:0000256" key="1">
    <source>
        <dbReference type="SAM" id="Phobius"/>
    </source>
</evidence>
<evidence type="ECO:0000313" key="3">
    <source>
        <dbReference type="Proteomes" id="UP000230208"/>
    </source>
</evidence>
<dbReference type="Pfam" id="PF04020">
    <property type="entry name" value="Phage_holin_4_2"/>
    <property type="match status" value="1"/>
</dbReference>
<gene>
    <name evidence="2" type="ORF">COV30_02200</name>
</gene>
<keyword evidence="1" id="KW-1133">Transmembrane helix</keyword>
<comment type="caution">
    <text evidence="2">The sequence shown here is derived from an EMBL/GenBank/DDBJ whole genome shotgun (WGS) entry which is preliminary data.</text>
</comment>
<evidence type="ECO:0000313" key="2">
    <source>
        <dbReference type="EMBL" id="PIR41716.1"/>
    </source>
</evidence>
<dbReference type="Proteomes" id="UP000230208">
    <property type="component" value="Unassembled WGS sequence"/>
</dbReference>
<dbReference type="PANTHER" id="PTHR37309">
    <property type="entry name" value="SLR0284 PROTEIN"/>
    <property type="match status" value="1"/>
</dbReference>
<protein>
    <recommendedName>
        <fullName evidence="4">Phage holin family protein</fullName>
    </recommendedName>
</protein>
<feature type="transmembrane region" description="Helical" evidence="1">
    <location>
        <begin position="7"/>
        <end position="30"/>
    </location>
</feature>
<keyword evidence="1" id="KW-0472">Membrane</keyword>
<organism evidence="2 3">
    <name type="scientific">Candidatus Yanofskybacteria bacterium CG10_big_fil_rev_8_21_14_0_10_37_15</name>
    <dbReference type="NCBI Taxonomy" id="1975097"/>
    <lineage>
        <taxon>Bacteria</taxon>
        <taxon>Candidatus Yanofskyibacteriota</taxon>
    </lineage>
</organism>
<dbReference type="PANTHER" id="PTHR37309:SF1">
    <property type="entry name" value="SLR0284 PROTEIN"/>
    <property type="match status" value="1"/>
</dbReference>
<dbReference type="AlphaFoldDB" id="A0A2H0R5V1"/>
<dbReference type="InterPro" id="IPR007165">
    <property type="entry name" value="Phage_holin_4_2"/>
</dbReference>
<feature type="transmembrane region" description="Helical" evidence="1">
    <location>
        <begin position="88"/>
        <end position="111"/>
    </location>
</feature>
<proteinExistence type="predicted"/>
<feature type="transmembrane region" description="Helical" evidence="1">
    <location>
        <begin position="62"/>
        <end position="82"/>
    </location>
</feature>